<feature type="domain" description="Rab-GAP TBC" evidence="6">
    <location>
        <begin position="55"/>
        <end position="263"/>
    </location>
</feature>
<reference evidence="7 8" key="1">
    <citation type="submission" date="2011-02" db="EMBL/GenBank/DDBJ databases">
        <title>The Genome Sequence of Sphaeroforma arctica JP610.</title>
        <authorList>
            <consortium name="The Broad Institute Genome Sequencing Platform"/>
            <person name="Russ C."/>
            <person name="Cuomo C."/>
            <person name="Young S.K."/>
            <person name="Zeng Q."/>
            <person name="Gargeya S."/>
            <person name="Alvarado L."/>
            <person name="Berlin A."/>
            <person name="Chapman S.B."/>
            <person name="Chen Z."/>
            <person name="Freedman E."/>
            <person name="Gellesch M."/>
            <person name="Goldberg J."/>
            <person name="Griggs A."/>
            <person name="Gujja S."/>
            <person name="Heilman E."/>
            <person name="Heiman D."/>
            <person name="Howarth C."/>
            <person name="Mehta T."/>
            <person name="Neiman D."/>
            <person name="Pearson M."/>
            <person name="Roberts A."/>
            <person name="Saif S."/>
            <person name="Shea T."/>
            <person name="Shenoy N."/>
            <person name="Sisk P."/>
            <person name="Stolte C."/>
            <person name="Sykes S."/>
            <person name="White J."/>
            <person name="Yandava C."/>
            <person name="Burger G."/>
            <person name="Gray M.W."/>
            <person name="Holland P.W.H."/>
            <person name="King N."/>
            <person name="Lang F.B.F."/>
            <person name="Roger A.J."/>
            <person name="Ruiz-Trillo I."/>
            <person name="Haas B."/>
            <person name="Nusbaum C."/>
            <person name="Birren B."/>
        </authorList>
    </citation>
    <scope>NUCLEOTIDE SEQUENCE [LARGE SCALE GENOMIC DNA]</scope>
    <source>
        <strain evidence="7 8">JP610</strain>
    </source>
</reference>
<evidence type="ECO:0000256" key="3">
    <source>
        <dbReference type="ARBA" id="ARBA00015455"/>
    </source>
</evidence>
<dbReference type="STRING" id="667725.A0A0L0FJV7"/>
<dbReference type="GO" id="GO:0032007">
    <property type="term" value="P:negative regulation of TOR signaling"/>
    <property type="evidence" value="ECO:0007669"/>
    <property type="project" value="TreeGrafter"/>
</dbReference>
<name>A0A0L0FJV7_9EUKA</name>
<accession>A0A0L0FJV7</accession>
<dbReference type="GO" id="GO:0005096">
    <property type="term" value="F:GTPase activator activity"/>
    <property type="evidence" value="ECO:0007669"/>
    <property type="project" value="TreeGrafter"/>
</dbReference>
<comment type="subcellular location">
    <subcellularLocation>
        <location evidence="1">Cytoplasm</location>
        <location evidence="1">Cytosol</location>
    </subcellularLocation>
    <subcellularLocation>
        <location evidence="2">Lysosome membrane</location>
    </subcellularLocation>
</comment>
<dbReference type="InterPro" id="IPR000195">
    <property type="entry name" value="Rab-GAP-TBC_dom"/>
</dbReference>
<dbReference type="AlphaFoldDB" id="A0A0L0FJV7"/>
<evidence type="ECO:0000256" key="4">
    <source>
        <dbReference type="ARBA" id="ARBA00023228"/>
    </source>
</evidence>
<keyword evidence="8" id="KW-1185">Reference proteome</keyword>
<dbReference type="SUPFAM" id="SSF47923">
    <property type="entry name" value="Ypt/Rab-GAP domain of gyp1p"/>
    <property type="match status" value="1"/>
</dbReference>
<sequence>MAINASALTRAQNFRSGYLQSLGVTSVQVKDSLELILSHDTIDPSQFSLLVQQYGIPSIYRMLVWKLLLDLLPHCKVDWQFSECQRYEQFESMHRLVCILNGQQLGAPGASTELTPALLTAMCLLTTKNDGRLGVISRHTAELEHATLIASNFLEICDSDVDAYWLCLRFLTINELILQSKERLVSADVYFIRLRSRIDEALRPLLESLASIVKHADPQIHARLLGLEVRYDEFAAGWLRCRFAGLFPPFALERIWDRLIADRTNSMCVFVSASILINARSSLLSKRTKVDVLAFLTKLPECSIDRVLERAARMPRNHMTDQPTS</sequence>
<dbReference type="eggNOG" id="ENOG502QPZD">
    <property type="taxonomic scope" value="Eukaryota"/>
</dbReference>
<dbReference type="EMBL" id="KQ243153">
    <property type="protein sequence ID" value="KNC76318.1"/>
    <property type="molecule type" value="Genomic_DNA"/>
</dbReference>
<dbReference type="RefSeq" id="XP_014150220.1">
    <property type="nucleotide sequence ID" value="XM_014294745.1"/>
</dbReference>
<evidence type="ECO:0000256" key="1">
    <source>
        <dbReference type="ARBA" id="ARBA00004514"/>
    </source>
</evidence>
<dbReference type="InterPro" id="IPR039842">
    <property type="entry name" value="TBC1D7"/>
</dbReference>
<dbReference type="InterPro" id="IPR035969">
    <property type="entry name" value="Rab-GAP_TBC_sf"/>
</dbReference>
<organism evidence="7 8">
    <name type="scientific">Sphaeroforma arctica JP610</name>
    <dbReference type="NCBI Taxonomy" id="667725"/>
    <lineage>
        <taxon>Eukaryota</taxon>
        <taxon>Ichthyosporea</taxon>
        <taxon>Ichthyophonida</taxon>
        <taxon>Sphaeroforma</taxon>
    </lineage>
</organism>
<evidence type="ECO:0000259" key="6">
    <source>
        <dbReference type="PROSITE" id="PS50086"/>
    </source>
</evidence>
<dbReference type="PANTHER" id="PTHR13530">
    <property type="entry name" value="TBC1 DOMAIN FAMILY MEMBER 7"/>
    <property type="match status" value="1"/>
</dbReference>
<dbReference type="GO" id="GO:0005829">
    <property type="term" value="C:cytosol"/>
    <property type="evidence" value="ECO:0007669"/>
    <property type="project" value="UniProtKB-SubCell"/>
</dbReference>
<keyword evidence="4" id="KW-0458">Lysosome</keyword>
<comment type="function">
    <text evidence="5">Non-catalytic component of the TSC-TBC complex, a multiprotein complex that acts as a negative regulator of the canonical mTORC1 complex, an evolutionarily conserved central nutrient sensor that stimulates anabolic reactions and macromolecule biosynthesis to promote cellular biomass generation and growth. The TSC-TBC complex acts as a GTPase-activating protein (GAP) for the small GTPase RHEB, a direct activator of the protein kinase activity of mTORC1. In absence of nutrients, the TSC-TBC complex inhibits mTORC1, thereby preventing phosphorylation of ribosomal protein S6 kinase (RPS6KB1 and RPS6KB2) and EIF4EBP1 (4E-BP1) by the mTORC1 signaling. The TSC-TBC complex is inactivated in response to nutrients, relieving inhibition of mTORC1.</text>
</comment>
<gene>
    <name evidence="7" type="ORF">SARC_11172</name>
</gene>
<dbReference type="Pfam" id="PF00566">
    <property type="entry name" value="RabGAP-TBC"/>
    <property type="match status" value="1"/>
</dbReference>
<evidence type="ECO:0000313" key="7">
    <source>
        <dbReference type="EMBL" id="KNC76318.1"/>
    </source>
</evidence>
<dbReference type="OrthoDB" id="18718at2759"/>
<evidence type="ECO:0000256" key="5">
    <source>
        <dbReference type="ARBA" id="ARBA00046045"/>
    </source>
</evidence>
<evidence type="ECO:0000256" key="2">
    <source>
        <dbReference type="ARBA" id="ARBA00004656"/>
    </source>
</evidence>
<dbReference type="Gene3D" id="1.10.10.750">
    <property type="entry name" value="Ypt/Rab-GAP domain of gyp1p, domain 1"/>
    <property type="match status" value="1"/>
</dbReference>
<evidence type="ECO:0000313" key="8">
    <source>
        <dbReference type="Proteomes" id="UP000054560"/>
    </source>
</evidence>
<dbReference type="PROSITE" id="PS50086">
    <property type="entry name" value="TBC_RABGAP"/>
    <property type="match status" value="1"/>
</dbReference>
<dbReference type="Proteomes" id="UP000054560">
    <property type="component" value="Unassembled WGS sequence"/>
</dbReference>
<proteinExistence type="predicted"/>
<dbReference type="GeneID" id="25911676"/>
<dbReference type="GO" id="GO:0005765">
    <property type="term" value="C:lysosomal membrane"/>
    <property type="evidence" value="ECO:0007669"/>
    <property type="project" value="UniProtKB-SubCell"/>
</dbReference>
<dbReference type="PANTHER" id="PTHR13530:SF3">
    <property type="entry name" value="TBC1 DOMAIN FAMILY MEMBER 7"/>
    <property type="match status" value="1"/>
</dbReference>
<protein>
    <recommendedName>
        <fullName evidence="3">TBC1 domain family member 7</fullName>
    </recommendedName>
</protein>
<dbReference type="Gene3D" id="1.10.472.80">
    <property type="entry name" value="Ypt/Rab-GAP domain of gyp1p, domain 3"/>
    <property type="match status" value="1"/>
</dbReference>